<evidence type="ECO:0000259" key="1">
    <source>
        <dbReference type="Pfam" id="PF02896"/>
    </source>
</evidence>
<reference evidence="2" key="1">
    <citation type="submission" date="2018-05" db="EMBL/GenBank/DDBJ databases">
        <authorList>
            <person name="Lanie J.A."/>
            <person name="Ng W.-L."/>
            <person name="Kazmierczak K.M."/>
            <person name="Andrzejewski T.M."/>
            <person name="Davidsen T.M."/>
            <person name="Wayne K.J."/>
            <person name="Tettelin H."/>
            <person name="Glass J.I."/>
            <person name="Rusch D."/>
            <person name="Podicherti R."/>
            <person name="Tsui H.-C.T."/>
            <person name="Winkler M.E."/>
        </authorList>
    </citation>
    <scope>NUCLEOTIDE SEQUENCE</scope>
</reference>
<organism evidence="2">
    <name type="scientific">marine metagenome</name>
    <dbReference type="NCBI Taxonomy" id="408172"/>
    <lineage>
        <taxon>unclassified sequences</taxon>
        <taxon>metagenomes</taxon>
        <taxon>ecological metagenomes</taxon>
    </lineage>
</organism>
<sequence length="82" mass="9080">MTKPNESWAEQKESVHFYQLAVGCASDAVVNLHESLRPAVIRILRHIVEIARRKGIPVSMCGGMAAFSDWAELTMNNPGELT</sequence>
<dbReference type="InterPro" id="IPR040442">
    <property type="entry name" value="Pyrv_kinase-like_dom_sf"/>
</dbReference>
<dbReference type="SUPFAM" id="SSF51621">
    <property type="entry name" value="Phosphoenolpyruvate/pyruvate domain"/>
    <property type="match status" value="1"/>
</dbReference>
<evidence type="ECO:0000313" key="2">
    <source>
        <dbReference type="EMBL" id="SVC66911.1"/>
    </source>
</evidence>
<name>A0A382P4Z9_9ZZZZ</name>
<dbReference type="GO" id="GO:0016772">
    <property type="term" value="F:transferase activity, transferring phosphorus-containing groups"/>
    <property type="evidence" value="ECO:0007669"/>
    <property type="project" value="InterPro"/>
</dbReference>
<accession>A0A382P4Z9</accession>
<dbReference type="Pfam" id="PF02896">
    <property type="entry name" value="PEP-utilizers_C"/>
    <property type="match status" value="1"/>
</dbReference>
<dbReference type="InterPro" id="IPR000121">
    <property type="entry name" value="PEP_util_C"/>
</dbReference>
<feature type="domain" description="PEP-utilising enzyme C-terminal" evidence="1">
    <location>
        <begin position="18"/>
        <end position="73"/>
    </location>
</feature>
<protein>
    <recommendedName>
        <fullName evidence="1">PEP-utilising enzyme C-terminal domain-containing protein</fullName>
    </recommendedName>
</protein>
<dbReference type="Gene3D" id="3.20.20.60">
    <property type="entry name" value="Phosphoenolpyruvate-binding domains"/>
    <property type="match status" value="1"/>
</dbReference>
<gene>
    <name evidence="2" type="ORF">METZ01_LOCUS319765</name>
</gene>
<dbReference type="PROSITE" id="PS51257">
    <property type="entry name" value="PROKAR_LIPOPROTEIN"/>
    <property type="match status" value="1"/>
</dbReference>
<dbReference type="InterPro" id="IPR015813">
    <property type="entry name" value="Pyrv/PenolPyrv_kinase-like_dom"/>
</dbReference>
<dbReference type="AlphaFoldDB" id="A0A382P4Z9"/>
<proteinExistence type="predicted"/>
<dbReference type="EMBL" id="UINC01104045">
    <property type="protein sequence ID" value="SVC66911.1"/>
    <property type="molecule type" value="Genomic_DNA"/>
</dbReference>